<name>A0A3P6R9C2_CYLGO</name>
<keyword evidence="3" id="KW-1185">Reference proteome</keyword>
<proteinExistence type="predicted"/>
<protein>
    <submittedName>
        <fullName evidence="2">Uncharacterized protein</fullName>
    </submittedName>
</protein>
<evidence type="ECO:0000313" key="2">
    <source>
        <dbReference type="EMBL" id="VDK52243.1"/>
    </source>
</evidence>
<organism evidence="2 3">
    <name type="scientific">Cylicostephanus goldi</name>
    <name type="common">Nematode worm</name>
    <dbReference type="NCBI Taxonomy" id="71465"/>
    <lineage>
        <taxon>Eukaryota</taxon>
        <taxon>Metazoa</taxon>
        <taxon>Ecdysozoa</taxon>
        <taxon>Nematoda</taxon>
        <taxon>Chromadorea</taxon>
        <taxon>Rhabditida</taxon>
        <taxon>Rhabditina</taxon>
        <taxon>Rhabditomorpha</taxon>
        <taxon>Strongyloidea</taxon>
        <taxon>Strongylidae</taxon>
        <taxon>Cylicostephanus</taxon>
    </lineage>
</organism>
<dbReference type="Proteomes" id="UP000271889">
    <property type="component" value="Unassembled WGS sequence"/>
</dbReference>
<feature type="region of interest" description="Disordered" evidence="1">
    <location>
        <begin position="222"/>
        <end position="262"/>
    </location>
</feature>
<evidence type="ECO:0000256" key="1">
    <source>
        <dbReference type="SAM" id="MobiDB-lite"/>
    </source>
</evidence>
<accession>A0A3P6R9C2</accession>
<feature type="compositionally biased region" description="Acidic residues" evidence="1">
    <location>
        <begin position="222"/>
        <end position="232"/>
    </location>
</feature>
<sequence>IPEKYFWASASLFTFLNENIENAEYDDDAIAYSFPEDEVRITHAASKILDKNEKDVTIEEIEEVGKVIDKLLIGDIYGQTNIQEDNSRGKSKVNHDYKTAEIGDIILFETLNPEDGPDHVGIVIDNNVDAGILTLIEGNTDKMEYKLSELIKTRQYYISDFYQKIGVSANQNMKKERLTDDESQLIDNVSCVDFNHILSYLNESAKKANKLFGLNLSFELNEDKDDTEDEKDTDDKKEEEKEEEGKSSQLDNDDDKGDDKSE</sequence>
<feature type="compositionally biased region" description="Basic and acidic residues" evidence="1">
    <location>
        <begin position="233"/>
        <end position="246"/>
    </location>
</feature>
<dbReference type="EMBL" id="UYRV01005039">
    <property type="protein sequence ID" value="VDK52243.1"/>
    <property type="molecule type" value="Genomic_DNA"/>
</dbReference>
<reference evidence="2 3" key="1">
    <citation type="submission" date="2018-11" db="EMBL/GenBank/DDBJ databases">
        <authorList>
            <consortium name="Pathogen Informatics"/>
        </authorList>
    </citation>
    <scope>NUCLEOTIDE SEQUENCE [LARGE SCALE GENOMIC DNA]</scope>
</reference>
<feature type="non-terminal residue" evidence="2">
    <location>
        <position position="1"/>
    </location>
</feature>
<evidence type="ECO:0000313" key="3">
    <source>
        <dbReference type="Proteomes" id="UP000271889"/>
    </source>
</evidence>
<gene>
    <name evidence="2" type="ORF">CGOC_LOCUS2290</name>
</gene>
<dbReference type="AlphaFoldDB" id="A0A3P6R9C2"/>